<feature type="transmembrane region" description="Helical" evidence="8">
    <location>
        <begin position="138"/>
        <end position="159"/>
    </location>
</feature>
<dbReference type="EMBL" id="ML991774">
    <property type="protein sequence ID" value="KAF2238982.1"/>
    <property type="molecule type" value="Genomic_DNA"/>
</dbReference>
<evidence type="ECO:0000256" key="8">
    <source>
        <dbReference type="SAM" id="Phobius"/>
    </source>
</evidence>
<keyword evidence="11" id="KW-1185">Reference proteome</keyword>
<dbReference type="PROSITE" id="PS00217">
    <property type="entry name" value="SUGAR_TRANSPORT_2"/>
    <property type="match status" value="1"/>
</dbReference>
<feature type="transmembrane region" description="Helical" evidence="8">
    <location>
        <begin position="31"/>
        <end position="51"/>
    </location>
</feature>
<name>A0A6A6HM96_VIRVR</name>
<comment type="similarity">
    <text evidence="2 7">Belongs to the major facilitator superfamily. Sugar transporter (TC 2.A.1.1) family.</text>
</comment>
<evidence type="ECO:0000259" key="9">
    <source>
        <dbReference type="PROSITE" id="PS50850"/>
    </source>
</evidence>
<dbReference type="NCBIfam" id="TIGR00879">
    <property type="entry name" value="SP"/>
    <property type="match status" value="1"/>
</dbReference>
<dbReference type="Pfam" id="PF00083">
    <property type="entry name" value="Sugar_tr"/>
    <property type="match status" value="1"/>
</dbReference>
<evidence type="ECO:0000256" key="3">
    <source>
        <dbReference type="ARBA" id="ARBA00022448"/>
    </source>
</evidence>
<keyword evidence="5 8" id="KW-1133">Transmembrane helix</keyword>
<dbReference type="Proteomes" id="UP000800092">
    <property type="component" value="Unassembled WGS sequence"/>
</dbReference>
<evidence type="ECO:0000256" key="1">
    <source>
        <dbReference type="ARBA" id="ARBA00004141"/>
    </source>
</evidence>
<organism evidence="10 11">
    <name type="scientific">Viridothelium virens</name>
    <name type="common">Speckled blister lichen</name>
    <name type="synonym">Trypethelium virens</name>
    <dbReference type="NCBI Taxonomy" id="1048519"/>
    <lineage>
        <taxon>Eukaryota</taxon>
        <taxon>Fungi</taxon>
        <taxon>Dikarya</taxon>
        <taxon>Ascomycota</taxon>
        <taxon>Pezizomycotina</taxon>
        <taxon>Dothideomycetes</taxon>
        <taxon>Dothideomycetes incertae sedis</taxon>
        <taxon>Trypetheliales</taxon>
        <taxon>Trypetheliaceae</taxon>
        <taxon>Viridothelium</taxon>
    </lineage>
</organism>
<comment type="subcellular location">
    <subcellularLocation>
        <location evidence="1">Membrane</location>
        <topology evidence="1">Multi-pass membrane protein</topology>
    </subcellularLocation>
</comment>
<keyword evidence="6 8" id="KW-0472">Membrane</keyword>
<evidence type="ECO:0000256" key="7">
    <source>
        <dbReference type="RuleBase" id="RU003346"/>
    </source>
</evidence>
<dbReference type="InterPro" id="IPR036259">
    <property type="entry name" value="MFS_trans_sf"/>
</dbReference>
<feature type="transmembrane region" description="Helical" evidence="8">
    <location>
        <begin position="424"/>
        <end position="445"/>
    </location>
</feature>
<dbReference type="InterPro" id="IPR003663">
    <property type="entry name" value="Sugar/inositol_transpt"/>
</dbReference>
<feature type="transmembrane region" description="Helical" evidence="8">
    <location>
        <begin position="457"/>
        <end position="474"/>
    </location>
</feature>
<dbReference type="GO" id="GO:0016020">
    <property type="term" value="C:membrane"/>
    <property type="evidence" value="ECO:0007669"/>
    <property type="project" value="UniProtKB-SubCell"/>
</dbReference>
<gene>
    <name evidence="10" type="ORF">EV356DRAFT_524802</name>
</gene>
<sequence>MAAHDSPDEFSTVSSTIEAEHNLSFFQAVNLYPKAVAWSMYFSLGVIMLAFDPQLLGNLYATDAFKRDFGYEYQGSYIISAPWQTALSMGNPIGQCLGALFAGLPMEWYGRKRTFLACVLGTASIVFIQFFARSAAVLLVGELLGGLILGAYVVIAPAYASEVCPLALRGVLTSYVNLCFVIGQLFANGVTAGTNQRSDHWAYSIPFALQWFWVLLILPGMPFAPESPWWLARRGEMEAAERSLRRLAGKEVDVKEALSLIVETDKLEMRMQAGSTYRDVFRRINWRRTEISIGVYAIQVLSGIYLINYGTYFFQQAGLPDQQAFNMGIGFLAVGFVGTCVSWVLLEHAGRRTIYNAGLALLAILQFIIGILDCVPGYHEKTGVIWAQSSLMVVWNFIYDMTVGPVCFVILCECSATKVRAKTIAVSTAIQAILGIVMTVAIPYMINPDQANLRGKLGFFFGGLASLSLSWAFLRVPETRGRTFEELDIMFERNVPTRQFGNYDVRHLMNA</sequence>
<feature type="transmembrane region" description="Helical" evidence="8">
    <location>
        <begin position="207"/>
        <end position="224"/>
    </location>
</feature>
<feature type="transmembrane region" description="Helical" evidence="8">
    <location>
        <begin position="166"/>
        <end position="187"/>
    </location>
</feature>
<evidence type="ECO:0000313" key="11">
    <source>
        <dbReference type="Proteomes" id="UP000800092"/>
    </source>
</evidence>
<dbReference type="OrthoDB" id="6612291at2759"/>
<dbReference type="FunFam" id="1.20.1250.20:FF:000078">
    <property type="entry name" value="MFS maltose transporter, putative"/>
    <property type="match status" value="1"/>
</dbReference>
<accession>A0A6A6HM96</accession>
<evidence type="ECO:0000313" key="10">
    <source>
        <dbReference type="EMBL" id="KAF2238982.1"/>
    </source>
</evidence>
<dbReference type="Gene3D" id="1.20.1250.20">
    <property type="entry name" value="MFS general substrate transporter like domains"/>
    <property type="match status" value="1"/>
</dbReference>
<evidence type="ECO:0000256" key="5">
    <source>
        <dbReference type="ARBA" id="ARBA00022989"/>
    </source>
</evidence>
<feature type="transmembrane region" description="Helical" evidence="8">
    <location>
        <begin position="324"/>
        <end position="346"/>
    </location>
</feature>
<keyword evidence="4 8" id="KW-0812">Transmembrane</keyword>
<dbReference type="InterPro" id="IPR020846">
    <property type="entry name" value="MFS_dom"/>
</dbReference>
<dbReference type="PANTHER" id="PTHR48022">
    <property type="entry name" value="PLASTIDIC GLUCOSE TRANSPORTER 4"/>
    <property type="match status" value="1"/>
</dbReference>
<dbReference type="PROSITE" id="PS00216">
    <property type="entry name" value="SUGAR_TRANSPORT_1"/>
    <property type="match status" value="1"/>
</dbReference>
<dbReference type="PANTHER" id="PTHR48022:SF83">
    <property type="entry name" value="MAJOR FACILITATOR SUPERFAMILY (MFS) PROFILE DOMAIN-CONTAINING PROTEIN"/>
    <property type="match status" value="1"/>
</dbReference>
<dbReference type="InterPro" id="IPR005829">
    <property type="entry name" value="Sugar_transporter_CS"/>
</dbReference>
<evidence type="ECO:0000256" key="4">
    <source>
        <dbReference type="ARBA" id="ARBA00022692"/>
    </source>
</evidence>
<feature type="transmembrane region" description="Helical" evidence="8">
    <location>
        <begin position="291"/>
        <end position="312"/>
    </location>
</feature>
<feature type="transmembrane region" description="Helical" evidence="8">
    <location>
        <begin position="353"/>
        <end position="372"/>
    </location>
</feature>
<feature type="transmembrane region" description="Helical" evidence="8">
    <location>
        <begin position="392"/>
        <end position="412"/>
    </location>
</feature>
<evidence type="ECO:0000256" key="2">
    <source>
        <dbReference type="ARBA" id="ARBA00010992"/>
    </source>
</evidence>
<dbReference type="AlphaFoldDB" id="A0A6A6HM96"/>
<dbReference type="SUPFAM" id="SSF103473">
    <property type="entry name" value="MFS general substrate transporter"/>
    <property type="match status" value="1"/>
</dbReference>
<protein>
    <submittedName>
        <fullName evidence="10">Sugar transporter</fullName>
    </submittedName>
</protein>
<evidence type="ECO:0000256" key="6">
    <source>
        <dbReference type="ARBA" id="ARBA00023136"/>
    </source>
</evidence>
<feature type="domain" description="Major facilitator superfamily (MFS) profile" evidence="9">
    <location>
        <begin position="38"/>
        <end position="480"/>
    </location>
</feature>
<dbReference type="PROSITE" id="PS50850">
    <property type="entry name" value="MFS"/>
    <property type="match status" value="1"/>
</dbReference>
<dbReference type="GO" id="GO:0005351">
    <property type="term" value="F:carbohydrate:proton symporter activity"/>
    <property type="evidence" value="ECO:0007669"/>
    <property type="project" value="TreeGrafter"/>
</dbReference>
<reference evidence="10" key="1">
    <citation type="journal article" date="2020" name="Stud. Mycol.">
        <title>101 Dothideomycetes genomes: a test case for predicting lifestyles and emergence of pathogens.</title>
        <authorList>
            <person name="Haridas S."/>
            <person name="Albert R."/>
            <person name="Binder M."/>
            <person name="Bloem J."/>
            <person name="Labutti K."/>
            <person name="Salamov A."/>
            <person name="Andreopoulos B."/>
            <person name="Baker S."/>
            <person name="Barry K."/>
            <person name="Bills G."/>
            <person name="Bluhm B."/>
            <person name="Cannon C."/>
            <person name="Castanera R."/>
            <person name="Culley D."/>
            <person name="Daum C."/>
            <person name="Ezra D."/>
            <person name="Gonzalez J."/>
            <person name="Henrissat B."/>
            <person name="Kuo A."/>
            <person name="Liang C."/>
            <person name="Lipzen A."/>
            <person name="Lutzoni F."/>
            <person name="Magnuson J."/>
            <person name="Mondo S."/>
            <person name="Nolan M."/>
            <person name="Ohm R."/>
            <person name="Pangilinan J."/>
            <person name="Park H.-J."/>
            <person name="Ramirez L."/>
            <person name="Alfaro M."/>
            <person name="Sun H."/>
            <person name="Tritt A."/>
            <person name="Yoshinaga Y."/>
            <person name="Zwiers L.-H."/>
            <person name="Turgeon B."/>
            <person name="Goodwin S."/>
            <person name="Spatafora J."/>
            <person name="Crous P."/>
            <person name="Grigoriev I."/>
        </authorList>
    </citation>
    <scope>NUCLEOTIDE SEQUENCE</scope>
    <source>
        <strain evidence="10">Tuck. ex Michener</strain>
    </source>
</reference>
<dbReference type="InterPro" id="IPR005828">
    <property type="entry name" value="MFS_sugar_transport-like"/>
</dbReference>
<keyword evidence="10" id="KW-0762">Sugar transport</keyword>
<keyword evidence="3 7" id="KW-0813">Transport</keyword>
<proteinExistence type="inferred from homology"/>
<feature type="transmembrane region" description="Helical" evidence="8">
    <location>
        <begin position="114"/>
        <end position="132"/>
    </location>
</feature>
<dbReference type="InterPro" id="IPR050360">
    <property type="entry name" value="MFS_Sugar_Transporters"/>
</dbReference>